<dbReference type="InterPro" id="IPR041195">
    <property type="entry name" value="Rnh202_N"/>
</dbReference>
<dbReference type="EMBL" id="JBBPBN010000016">
    <property type="protein sequence ID" value="KAK9021108.1"/>
    <property type="molecule type" value="Genomic_DNA"/>
</dbReference>
<evidence type="ECO:0000256" key="1">
    <source>
        <dbReference type="ARBA" id="ARBA00004123"/>
    </source>
</evidence>
<dbReference type="Gene3D" id="2.20.25.530">
    <property type="match status" value="1"/>
</dbReference>
<evidence type="ECO:0000259" key="7">
    <source>
        <dbReference type="Pfam" id="PF09468"/>
    </source>
</evidence>
<dbReference type="CDD" id="cd09270">
    <property type="entry name" value="RNase_H2-B"/>
    <property type="match status" value="1"/>
</dbReference>
<keyword evidence="10" id="KW-1185">Reference proteome</keyword>
<proteinExistence type="predicted"/>
<evidence type="ECO:0000256" key="4">
    <source>
        <dbReference type="ARBA" id="ARBA00024778"/>
    </source>
</evidence>
<feature type="compositionally biased region" description="Polar residues" evidence="6">
    <location>
        <begin position="277"/>
        <end position="287"/>
    </location>
</feature>
<dbReference type="Gene3D" id="1.10.20.120">
    <property type="match status" value="1"/>
</dbReference>
<feature type="region of interest" description="Disordered" evidence="6">
    <location>
        <begin position="275"/>
        <end position="324"/>
    </location>
</feature>
<name>A0ABR2S7B5_9ROSI</name>
<dbReference type="PANTHER" id="PTHR13383:SF11">
    <property type="entry name" value="RIBONUCLEASE H2 SUBUNIT B"/>
    <property type="match status" value="1"/>
</dbReference>
<evidence type="ECO:0000313" key="9">
    <source>
        <dbReference type="EMBL" id="KAK9021108.1"/>
    </source>
</evidence>
<feature type="domain" description="Rnh202 triple barrel" evidence="8">
    <location>
        <begin position="70"/>
        <end position="126"/>
    </location>
</feature>
<gene>
    <name evidence="9" type="ORF">V6N11_011113</name>
</gene>
<evidence type="ECO:0000313" key="10">
    <source>
        <dbReference type="Proteomes" id="UP001396334"/>
    </source>
</evidence>
<dbReference type="InterPro" id="IPR040456">
    <property type="entry name" value="RNase_H2_suB"/>
</dbReference>
<evidence type="ECO:0000256" key="3">
    <source>
        <dbReference type="ARBA" id="ARBA00023242"/>
    </source>
</evidence>
<reference evidence="9 10" key="1">
    <citation type="journal article" date="2024" name="G3 (Bethesda)">
        <title>Genome assembly of Hibiscus sabdariffa L. provides insights into metabolisms of medicinal natural products.</title>
        <authorList>
            <person name="Kim T."/>
        </authorList>
    </citation>
    <scope>NUCLEOTIDE SEQUENCE [LARGE SCALE GENOMIC DNA]</scope>
    <source>
        <strain evidence="9">TK-2024</strain>
        <tissue evidence="9">Old leaves</tissue>
    </source>
</reference>
<comment type="caution">
    <text evidence="9">The sequence shown here is derived from an EMBL/GenBank/DDBJ whole genome shotgun (WGS) entry which is preliminary data.</text>
</comment>
<comment type="function">
    <text evidence="4">Non catalytic subunit of RNase H2, an endonuclease that specifically degrades the RNA of RNA:DNA hybrids. Participates in DNA replication, possibly by mediating the removal of lagging-strand Okazaki fragment RNA primers during DNA replication. Mediates the excision of single ribonucleotides from DNA:RNA duplexes.</text>
</comment>
<dbReference type="InterPro" id="IPR019024">
    <property type="entry name" value="RNase_H2_suB_wHTH"/>
</dbReference>
<evidence type="ECO:0000256" key="5">
    <source>
        <dbReference type="ARBA" id="ARBA00033464"/>
    </source>
</evidence>
<keyword evidence="3" id="KW-0539">Nucleus</keyword>
<evidence type="ECO:0000256" key="2">
    <source>
        <dbReference type="ARBA" id="ARBA00019062"/>
    </source>
</evidence>
<feature type="domain" description="Ribonuclease H2 subunit B wHTH" evidence="7">
    <location>
        <begin position="129"/>
        <end position="216"/>
    </location>
</feature>
<evidence type="ECO:0000256" key="6">
    <source>
        <dbReference type="SAM" id="MobiDB-lite"/>
    </source>
</evidence>
<sequence>MLDYNGLSSEIFVLSGTGIKYGLESKTQIPDFFVRSRQSIAPSFSRFSALSIDESRLLIAPDPGANGDGSACLLSLHHPKSGLRTSYILCNGLLQELHWFKQPYGSWFLGDYVSEDGSLYTATPIDPVFVMLPIFEDARMKKGDDPGKFRQLDEILFINDYPGYQHLFSIAKDCMEVVCESKEIGSTKFFRLDDNKVLAWLRYKASQLKQTLPTLDQNYAAREEKDTLIDAVSIIGEYLKDDPWLKLLCDHFKLDSLEAKTTASDFEVGPTAIESPVGSSNFSQGKNTSEKKAGRNVKQAKKAKVETESRNIKEMFTRASRRRN</sequence>
<dbReference type="Pfam" id="PF09468">
    <property type="entry name" value="RNase_H2-Ydr279"/>
    <property type="match status" value="1"/>
</dbReference>
<evidence type="ECO:0000259" key="8">
    <source>
        <dbReference type="Pfam" id="PF17745"/>
    </source>
</evidence>
<accession>A0ABR2S7B5</accession>
<dbReference type="Proteomes" id="UP001396334">
    <property type="component" value="Unassembled WGS sequence"/>
</dbReference>
<feature type="compositionally biased region" description="Basic and acidic residues" evidence="6">
    <location>
        <begin position="303"/>
        <end position="316"/>
    </location>
</feature>
<organism evidence="9 10">
    <name type="scientific">Hibiscus sabdariffa</name>
    <name type="common">roselle</name>
    <dbReference type="NCBI Taxonomy" id="183260"/>
    <lineage>
        <taxon>Eukaryota</taxon>
        <taxon>Viridiplantae</taxon>
        <taxon>Streptophyta</taxon>
        <taxon>Embryophyta</taxon>
        <taxon>Tracheophyta</taxon>
        <taxon>Spermatophyta</taxon>
        <taxon>Magnoliopsida</taxon>
        <taxon>eudicotyledons</taxon>
        <taxon>Gunneridae</taxon>
        <taxon>Pentapetalae</taxon>
        <taxon>rosids</taxon>
        <taxon>malvids</taxon>
        <taxon>Malvales</taxon>
        <taxon>Malvaceae</taxon>
        <taxon>Malvoideae</taxon>
        <taxon>Hibiscus</taxon>
    </lineage>
</organism>
<dbReference type="PANTHER" id="PTHR13383">
    <property type="entry name" value="RIBONUCLEASE H2 SUBUNIT B"/>
    <property type="match status" value="1"/>
</dbReference>
<protein>
    <recommendedName>
        <fullName evidence="2">Ribonuclease H2 subunit B</fullName>
    </recommendedName>
    <alternativeName>
        <fullName evidence="5">Ribonuclease HI subunit B</fullName>
    </alternativeName>
</protein>
<comment type="subcellular location">
    <subcellularLocation>
        <location evidence="1">Nucleus</location>
    </subcellularLocation>
</comment>
<dbReference type="Pfam" id="PF17745">
    <property type="entry name" value="Ydr279_N"/>
    <property type="match status" value="1"/>
</dbReference>